<reference evidence="2 3" key="1">
    <citation type="submission" date="2024-04" db="EMBL/GenBank/DDBJ databases">
        <title>Phyllosticta paracitricarpa is synonymous to the EU quarantine fungus P. citricarpa based on phylogenomic analyses.</title>
        <authorList>
            <consortium name="Lawrence Berkeley National Laboratory"/>
            <person name="Van Ingen-Buijs V.A."/>
            <person name="Van Westerhoven A.C."/>
            <person name="Haridas S."/>
            <person name="Skiadas P."/>
            <person name="Martin F."/>
            <person name="Groenewald J.Z."/>
            <person name="Crous P.W."/>
            <person name="Seidl M.F."/>
        </authorList>
    </citation>
    <scope>NUCLEOTIDE SEQUENCE [LARGE SCALE GENOMIC DNA]</scope>
    <source>
        <strain evidence="2 3">CBS 123371</strain>
    </source>
</reference>
<accession>A0ABR1KH33</accession>
<evidence type="ECO:0000256" key="1">
    <source>
        <dbReference type="SAM" id="MobiDB-lite"/>
    </source>
</evidence>
<keyword evidence="3" id="KW-1185">Reference proteome</keyword>
<protein>
    <submittedName>
        <fullName evidence="2">Uncharacterized protein</fullName>
    </submittedName>
</protein>
<sequence>MLGKVICIAAGGHGARWLCVLASSGRSISLSVRCGTWHSFIHSFLSRAHARAKAKRHTNTGLGREGAGGGAALYRIQPHASICLVRSTWHKAGRSTIINKPRDRVAIDAIHLVCLHSLQFSKSTGQTSSIPGVGTRQPASHSFHQTTRPPAEPFRPPHLRRARAELVA</sequence>
<evidence type="ECO:0000313" key="2">
    <source>
        <dbReference type="EMBL" id="KAK7512830.1"/>
    </source>
</evidence>
<evidence type="ECO:0000313" key="3">
    <source>
        <dbReference type="Proteomes" id="UP001363622"/>
    </source>
</evidence>
<feature type="region of interest" description="Disordered" evidence="1">
    <location>
        <begin position="123"/>
        <end position="168"/>
    </location>
</feature>
<feature type="compositionally biased region" description="Polar residues" evidence="1">
    <location>
        <begin position="137"/>
        <end position="148"/>
    </location>
</feature>
<dbReference type="EMBL" id="JBBPHU010000010">
    <property type="protein sequence ID" value="KAK7512830.1"/>
    <property type="molecule type" value="Genomic_DNA"/>
</dbReference>
<comment type="caution">
    <text evidence="2">The sequence shown here is derived from an EMBL/GenBank/DDBJ whole genome shotgun (WGS) entry which is preliminary data.</text>
</comment>
<gene>
    <name evidence="2" type="ORF">IWZ03DRAFT_39873</name>
</gene>
<organism evidence="2 3">
    <name type="scientific">Phyllosticta citriasiana</name>
    <dbReference type="NCBI Taxonomy" id="595635"/>
    <lineage>
        <taxon>Eukaryota</taxon>
        <taxon>Fungi</taxon>
        <taxon>Dikarya</taxon>
        <taxon>Ascomycota</taxon>
        <taxon>Pezizomycotina</taxon>
        <taxon>Dothideomycetes</taxon>
        <taxon>Dothideomycetes incertae sedis</taxon>
        <taxon>Botryosphaeriales</taxon>
        <taxon>Phyllostictaceae</taxon>
        <taxon>Phyllosticta</taxon>
    </lineage>
</organism>
<dbReference type="Proteomes" id="UP001363622">
    <property type="component" value="Unassembled WGS sequence"/>
</dbReference>
<proteinExistence type="predicted"/>
<name>A0ABR1KH33_9PEZI</name>